<dbReference type="HOGENOM" id="CLU_050002_0_0_9"/>
<dbReference type="EMBL" id="AP009389">
    <property type="protein sequence ID" value="BAF59182.1"/>
    <property type="molecule type" value="Genomic_DNA"/>
</dbReference>
<evidence type="ECO:0000256" key="7">
    <source>
        <dbReference type="PIRSR" id="PIRSR000376-2"/>
    </source>
</evidence>
<accession>A5D3K9</accession>
<organism evidence="9 10">
    <name type="scientific">Pelotomaculum thermopropionicum (strain DSM 13744 / JCM 10971 / SI)</name>
    <dbReference type="NCBI Taxonomy" id="370438"/>
    <lineage>
        <taxon>Bacteria</taxon>
        <taxon>Bacillati</taxon>
        <taxon>Bacillota</taxon>
        <taxon>Clostridia</taxon>
        <taxon>Eubacteriales</taxon>
        <taxon>Desulfotomaculaceae</taxon>
        <taxon>Pelotomaculum</taxon>
    </lineage>
</organism>
<keyword evidence="2 7" id="KW-0479">Metal-binding</keyword>
<dbReference type="PANTHER" id="PTHR36214">
    <property type="match status" value="1"/>
</dbReference>
<feature type="binding site" evidence="6">
    <location>
        <begin position="369"/>
        <end position="372"/>
    </location>
    <ligand>
        <name>5-methoxybenzimidazolylcob(I)amide</name>
        <dbReference type="ChEBI" id="CHEBI:157765"/>
    </ligand>
</feature>
<feature type="binding site" evidence="6">
    <location>
        <position position="339"/>
    </location>
    <ligand>
        <name>5-methoxybenzimidazolylcob(I)amide</name>
        <dbReference type="ChEBI" id="CHEBI:157765"/>
    </ligand>
</feature>
<proteinExistence type="predicted"/>
<dbReference type="InterPro" id="IPR016218">
    <property type="entry name" value="AcylCoA_decarb/synth_gsu"/>
</dbReference>
<dbReference type="NCBIfam" id="NF003195">
    <property type="entry name" value="PRK04165.1"/>
    <property type="match status" value="1"/>
</dbReference>
<dbReference type="PANTHER" id="PTHR36214:SF3">
    <property type="entry name" value="ACETYL-COA DECARBONYLASE_SYNTHASE COMPLEX SUBUNIT GAMMA"/>
    <property type="match status" value="1"/>
</dbReference>
<evidence type="ECO:0000256" key="3">
    <source>
        <dbReference type="ARBA" id="ARBA00023004"/>
    </source>
</evidence>
<dbReference type="GO" id="GO:0046356">
    <property type="term" value="P:acetyl-CoA catabolic process"/>
    <property type="evidence" value="ECO:0007669"/>
    <property type="project" value="InterPro"/>
</dbReference>
<dbReference type="AlphaFoldDB" id="A5D3K9"/>
<evidence type="ECO:0000256" key="5">
    <source>
        <dbReference type="ARBA" id="ARBA00023285"/>
    </source>
</evidence>
<evidence type="ECO:0000259" key="8">
    <source>
        <dbReference type="PROSITE" id="PS51656"/>
    </source>
</evidence>
<keyword evidence="1 7" id="KW-0004">4Fe-4S</keyword>
<feature type="binding site" evidence="7">
    <location>
        <position position="20"/>
    </location>
    <ligand>
        <name>[4Fe-4S] cluster</name>
        <dbReference type="ChEBI" id="CHEBI:49883"/>
    </ligand>
</feature>
<dbReference type="SUPFAM" id="SSF51717">
    <property type="entry name" value="Dihydropteroate synthetase-like"/>
    <property type="match status" value="1"/>
</dbReference>
<feature type="domain" description="4Fe-4S" evidence="8">
    <location>
        <begin position="1"/>
        <end position="59"/>
    </location>
</feature>
<keyword evidence="3 7" id="KW-0408">Iron</keyword>
<feature type="binding site" evidence="7">
    <location>
        <position position="42"/>
    </location>
    <ligand>
        <name>[4Fe-4S] cluster</name>
        <dbReference type="ChEBI" id="CHEBI:49883"/>
    </ligand>
</feature>
<keyword evidence="10" id="KW-1185">Reference proteome</keyword>
<dbReference type="Proteomes" id="UP000006556">
    <property type="component" value="Chromosome"/>
</dbReference>
<evidence type="ECO:0000256" key="4">
    <source>
        <dbReference type="ARBA" id="ARBA00023014"/>
    </source>
</evidence>
<evidence type="ECO:0000256" key="2">
    <source>
        <dbReference type="ARBA" id="ARBA00022723"/>
    </source>
</evidence>
<dbReference type="PROSITE" id="PS51656">
    <property type="entry name" value="4FE4S"/>
    <property type="match status" value="1"/>
</dbReference>
<dbReference type="STRING" id="370438.PTH_1001"/>
<feature type="binding site" evidence="7">
    <location>
        <position position="17"/>
    </location>
    <ligand>
        <name>[4Fe-4S] cluster</name>
        <dbReference type="ChEBI" id="CHEBI:49883"/>
    </ligand>
</feature>
<dbReference type="KEGG" id="pth:PTH_1001"/>
<dbReference type="InterPro" id="IPR016041">
    <property type="entry name" value="Ac-CoA_synth_d_su_TIM-brl"/>
</dbReference>
<evidence type="ECO:0000256" key="1">
    <source>
        <dbReference type="ARBA" id="ARBA00022485"/>
    </source>
</evidence>
<gene>
    <name evidence="9" type="primary">CdhE</name>
    <name evidence="9" type="ordered locus">PTH_1001</name>
</gene>
<keyword evidence="4 7" id="KW-0411">Iron-sulfur</keyword>
<dbReference type="InterPro" id="IPR051069">
    <property type="entry name" value="ACDS_complex_subunit"/>
</dbReference>
<dbReference type="GO" id="GO:0051539">
    <property type="term" value="F:4 iron, 4 sulfur cluster binding"/>
    <property type="evidence" value="ECO:0007669"/>
    <property type="project" value="UniProtKB-KW"/>
</dbReference>
<evidence type="ECO:0000313" key="9">
    <source>
        <dbReference type="EMBL" id="BAF59182.1"/>
    </source>
</evidence>
<dbReference type="eggNOG" id="COG1456">
    <property type="taxonomic scope" value="Bacteria"/>
</dbReference>
<feature type="binding site" evidence="6">
    <location>
        <position position="432"/>
    </location>
    <ligand>
        <name>5-methoxybenzimidazolylcob(I)amide</name>
        <dbReference type="ChEBI" id="CHEBI:157765"/>
    </ligand>
</feature>
<dbReference type="InterPro" id="IPR007202">
    <property type="entry name" value="4Fe-4S_dom"/>
</dbReference>
<evidence type="ECO:0000313" key="10">
    <source>
        <dbReference type="Proteomes" id="UP000006556"/>
    </source>
</evidence>
<keyword evidence="5" id="KW-0170">Cobalt</keyword>
<dbReference type="Pfam" id="PF04060">
    <property type="entry name" value="FeS"/>
    <property type="match status" value="1"/>
</dbReference>
<dbReference type="InterPro" id="IPR011005">
    <property type="entry name" value="Dihydropteroate_synth-like_sf"/>
</dbReference>
<dbReference type="GO" id="GO:0005506">
    <property type="term" value="F:iron ion binding"/>
    <property type="evidence" value="ECO:0007669"/>
    <property type="project" value="InterPro"/>
</dbReference>
<feature type="binding site" evidence="6">
    <location>
        <position position="345"/>
    </location>
    <ligand>
        <name>5-methoxybenzimidazolylcob(I)amide</name>
        <dbReference type="ChEBI" id="CHEBI:157765"/>
    </ligand>
</feature>
<reference evidence="10" key="1">
    <citation type="journal article" date="2008" name="Genome Res.">
        <title>The genome of Pelotomaculum thermopropionicum reveals niche-associated evolution in anaerobic microbiota.</title>
        <authorList>
            <person name="Kosaka T."/>
            <person name="Kato S."/>
            <person name="Shimoyama T."/>
            <person name="Ishii S."/>
            <person name="Abe T."/>
            <person name="Watanabe K."/>
        </authorList>
    </citation>
    <scope>NUCLEOTIDE SEQUENCE [LARGE SCALE GENOMIC DNA]</scope>
    <source>
        <strain evidence="10">DSM 13744 / JCM 10971 / SI</strain>
    </source>
</reference>
<dbReference type="Gene3D" id="3.20.20.20">
    <property type="entry name" value="Dihydropteroate synthase-like"/>
    <property type="match status" value="1"/>
</dbReference>
<dbReference type="GO" id="GO:0008168">
    <property type="term" value="F:methyltransferase activity"/>
    <property type="evidence" value="ECO:0007669"/>
    <property type="project" value="InterPro"/>
</dbReference>
<name>A5D3K9_PELTS</name>
<feature type="binding site" evidence="7">
    <location>
        <position position="25"/>
    </location>
    <ligand>
        <name>[4Fe-4S] cluster</name>
        <dbReference type="ChEBI" id="CHEBI:49883"/>
    </ligand>
</feature>
<evidence type="ECO:0000256" key="6">
    <source>
        <dbReference type="PIRSR" id="PIRSR000376-1"/>
    </source>
</evidence>
<dbReference type="Pfam" id="PF03599">
    <property type="entry name" value="CdhD"/>
    <property type="match status" value="1"/>
</dbReference>
<sequence length="445" mass="47346">MGLTGLEIFKQLPKTNCRDCGQTTCLAFAMAVATGKAVPDRCPHLSEAARDFLGSASAPPVMPVKIGAGSKQVEIGNESVLFRHDKRFENPTAIAVTVCDTLSNGEIAARVERINGLVFERVGQVYKVDLVAVVNSSGNPGRFAEAAKIAAERAEFALILVSEDPAAIEAALDCTADGRPLVCGANAANYQAMTGLAGRFGVPLAVRGANLEELASLAEKVAALGLRQIVLDSGARETAKVLADQTQIRRQALKKFRPLGYPTITFVDHEDSLQAVLQAGVYVAKYAGVVVLDTVEPADLLALITLRLNLYTDPQKPPAVESKVYEILNPGKDSPVYITTNFSLTYYSVAADVEASRVPGYILPVDTDGTSVLTAWSAGKFTPEKIAEALNSSGIAEKVSHRRVIIPGALGVLSGRLQEVSGWEVLVGPRESSGIPSFIKQQWKT</sequence>
<dbReference type="Gene3D" id="3.40.50.11600">
    <property type="match status" value="1"/>
</dbReference>
<dbReference type="PIRSF" id="PIRSF000376">
    <property type="entry name" value="AcCoA_decarb_gamma"/>
    <property type="match status" value="1"/>
</dbReference>
<protein>
    <submittedName>
        <fullName evidence="9">CO dehydrogenase/acetyl-CoA synthase gamma subunit</fullName>
    </submittedName>
</protein>